<dbReference type="SUPFAM" id="SSF55486">
    <property type="entry name" value="Metalloproteases ('zincins'), catalytic domain"/>
    <property type="match status" value="1"/>
</dbReference>
<gene>
    <name evidence="8" type="ORF">RDV89_12855</name>
</gene>
<keyword evidence="9" id="KW-1185">Reference proteome</keyword>
<feature type="domain" description="Peptidase M10 metallopeptidase" evidence="7">
    <location>
        <begin position="252"/>
        <end position="281"/>
    </location>
</feature>
<accession>A0ABU3PXK7</accession>
<keyword evidence="6" id="KW-0472">Membrane</keyword>
<dbReference type="RefSeq" id="WP_315733450.1">
    <property type="nucleotide sequence ID" value="NZ_JAVYII010000005.1"/>
</dbReference>
<evidence type="ECO:0000256" key="4">
    <source>
        <dbReference type="ARBA" id="ARBA00022833"/>
    </source>
</evidence>
<dbReference type="InterPro" id="IPR001818">
    <property type="entry name" value="Pept_M10_metallopeptidase"/>
</dbReference>
<evidence type="ECO:0000313" key="8">
    <source>
        <dbReference type="EMBL" id="MDT9593964.1"/>
    </source>
</evidence>
<keyword evidence="1" id="KW-0645">Protease</keyword>
<evidence type="ECO:0000256" key="6">
    <source>
        <dbReference type="SAM" id="Phobius"/>
    </source>
</evidence>
<evidence type="ECO:0000256" key="1">
    <source>
        <dbReference type="ARBA" id="ARBA00022670"/>
    </source>
</evidence>
<dbReference type="Gene3D" id="3.40.390.10">
    <property type="entry name" value="Collagenase (Catalytic Domain)"/>
    <property type="match status" value="1"/>
</dbReference>
<evidence type="ECO:0000259" key="7">
    <source>
        <dbReference type="Pfam" id="PF00413"/>
    </source>
</evidence>
<dbReference type="Pfam" id="PF00413">
    <property type="entry name" value="Peptidase_M10"/>
    <property type="match status" value="1"/>
</dbReference>
<feature type="region of interest" description="Disordered" evidence="5">
    <location>
        <begin position="34"/>
        <end position="66"/>
    </location>
</feature>
<evidence type="ECO:0000256" key="5">
    <source>
        <dbReference type="SAM" id="MobiDB-lite"/>
    </source>
</evidence>
<name>A0ABU3PXK7_9ACTN</name>
<dbReference type="Proteomes" id="UP001268542">
    <property type="component" value="Unassembled WGS sequence"/>
</dbReference>
<reference evidence="8 9" key="1">
    <citation type="submission" date="2023-08" db="EMBL/GenBank/DDBJ databases">
        <title>Nocardioides seae sp. nov., a bacterium isolated from a soil.</title>
        <authorList>
            <person name="Wang X."/>
        </authorList>
    </citation>
    <scope>NUCLEOTIDE SEQUENCE [LARGE SCALE GENOMIC DNA]</scope>
    <source>
        <strain evidence="8 9">YZH12</strain>
    </source>
</reference>
<comment type="caution">
    <text evidence="8">The sequence shown here is derived from an EMBL/GenBank/DDBJ whole genome shotgun (WGS) entry which is preliminary data.</text>
</comment>
<keyword evidence="6" id="KW-1133">Transmembrane helix</keyword>
<protein>
    <submittedName>
        <fullName evidence="8">Matrixin family metalloprotease</fullName>
        <ecNumber evidence="8">3.4.24.-</ecNumber>
    </submittedName>
</protein>
<keyword evidence="3 8" id="KW-0378">Hydrolase</keyword>
<keyword evidence="4" id="KW-0862">Zinc</keyword>
<proteinExistence type="predicted"/>
<organism evidence="8 9">
    <name type="scientific">Nocardioides imazamoxiresistens</name>
    <dbReference type="NCBI Taxonomy" id="3231893"/>
    <lineage>
        <taxon>Bacteria</taxon>
        <taxon>Bacillati</taxon>
        <taxon>Actinomycetota</taxon>
        <taxon>Actinomycetes</taxon>
        <taxon>Propionibacteriales</taxon>
        <taxon>Nocardioidaceae</taxon>
        <taxon>Nocardioides</taxon>
    </lineage>
</organism>
<dbReference type="EMBL" id="JAVYII010000005">
    <property type="protein sequence ID" value="MDT9593964.1"/>
    <property type="molecule type" value="Genomic_DNA"/>
</dbReference>
<feature type="transmembrane region" description="Helical" evidence="6">
    <location>
        <begin position="66"/>
        <end position="89"/>
    </location>
</feature>
<keyword evidence="6" id="KW-0812">Transmembrane</keyword>
<sequence length="302" mass="32218">MGRNERREERERRRWAAEMTRRLEELDRIDREHGLGTLPAAVPPGRRGRRGRRGGRSSRGRHPHALTLRGAVPAGIVVVLLVGVAVALAPATAPLRDWLGLGRYGDRPAYVDGDGTYAFVLTQPGSDEPVGYDPCTDVEVAINPENAPEDHRELVDVALARISEASGLRMVVVGDTDDRDIDSRGSGFGPAPPVLVAWADEDEVDDLAGAVAGIGGSAASEVGGRLGFVTGIVVLDVDAFEQMADQGLDEARQAVVDHEFGHVVGLDHVDDPGELMYPETRVTSFGPGDLEGLGRLGSIACR</sequence>
<evidence type="ECO:0000256" key="2">
    <source>
        <dbReference type="ARBA" id="ARBA00022723"/>
    </source>
</evidence>
<dbReference type="InterPro" id="IPR024079">
    <property type="entry name" value="MetalloPept_cat_dom_sf"/>
</dbReference>
<keyword evidence="2" id="KW-0479">Metal-binding</keyword>
<evidence type="ECO:0000256" key="3">
    <source>
        <dbReference type="ARBA" id="ARBA00022801"/>
    </source>
</evidence>
<dbReference type="EC" id="3.4.24.-" evidence="8"/>
<keyword evidence="8" id="KW-0482">Metalloprotease</keyword>
<dbReference type="GO" id="GO:0008237">
    <property type="term" value="F:metallopeptidase activity"/>
    <property type="evidence" value="ECO:0007669"/>
    <property type="project" value="UniProtKB-KW"/>
</dbReference>
<evidence type="ECO:0000313" key="9">
    <source>
        <dbReference type="Proteomes" id="UP001268542"/>
    </source>
</evidence>
<feature type="compositionally biased region" description="Basic residues" evidence="5">
    <location>
        <begin position="46"/>
        <end position="64"/>
    </location>
</feature>